<feature type="domain" description="MPN" evidence="7">
    <location>
        <begin position="129"/>
        <end position="260"/>
    </location>
</feature>
<reference evidence="8 9" key="1">
    <citation type="submission" date="2020-07" db="EMBL/GenBank/DDBJ databases">
        <authorList>
            <person name="Feng X."/>
        </authorList>
    </citation>
    <scope>NUCLEOTIDE SEQUENCE [LARGE SCALE GENOMIC DNA]</scope>
    <source>
        <strain evidence="8 9">JCM31066</strain>
    </source>
</reference>
<dbReference type="EMBL" id="JACHVB010000035">
    <property type="protein sequence ID" value="MBC2595143.1"/>
    <property type="molecule type" value="Genomic_DNA"/>
</dbReference>
<name>A0A842HF41_9BACT</name>
<gene>
    <name evidence="8" type="primary">radC</name>
    <name evidence="8" type="ORF">H5P28_12820</name>
</gene>
<dbReference type="RefSeq" id="WP_185676106.1">
    <property type="nucleotide sequence ID" value="NZ_JACHVB010000035.1"/>
</dbReference>
<dbReference type="GO" id="GO:0006508">
    <property type="term" value="P:proteolysis"/>
    <property type="evidence" value="ECO:0007669"/>
    <property type="project" value="UniProtKB-KW"/>
</dbReference>
<comment type="caution">
    <text evidence="8">The sequence shown here is derived from an EMBL/GenBank/DDBJ whole genome shotgun (WGS) entry which is preliminary data.</text>
</comment>
<evidence type="ECO:0000256" key="3">
    <source>
        <dbReference type="ARBA" id="ARBA00022801"/>
    </source>
</evidence>
<keyword evidence="2" id="KW-0479">Metal-binding</keyword>
<accession>A0A842HF41</accession>
<dbReference type="InterPro" id="IPR025657">
    <property type="entry name" value="RadC_JAB"/>
</dbReference>
<dbReference type="InterPro" id="IPR037518">
    <property type="entry name" value="MPN"/>
</dbReference>
<keyword evidence="3" id="KW-0378">Hydrolase</keyword>
<dbReference type="InterPro" id="IPR046778">
    <property type="entry name" value="UPF0758_N"/>
</dbReference>
<dbReference type="PROSITE" id="PS01302">
    <property type="entry name" value="UPF0758"/>
    <property type="match status" value="1"/>
</dbReference>
<dbReference type="InterPro" id="IPR010994">
    <property type="entry name" value="RuvA_2-like"/>
</dbReference>
<dbReference type="GO" id="GO:0046872">
    <property type="term" value="F:metal ion binding"/>
    <property type="evidence" value="ECO:0007669"/>
    <property type="project" value="UniProtKB-KW"/>
</dbReference>
<dbReference type="InterPro" id="IPR020891">
    <property type="entry name" value="UPF0758_CS"/>
</dbReference>
<organism evidence="8 9">
    <name type="scientific">Ruficoccus amylovorans</name>
    <dbReference type="NCBI Taxonomy" id="1804625"/>
    <lineage>
        <taxon>Bacteria</taxon>
        <taxon>Pseudomonadati</taxon>
        <taxon>Verrucomicrobiota</taxon>
        <taxon>Opitutia</taxon>
        <taxon>Puniceicoccales</taxon>
        <taxon>Cerasicoccaceae</taxon>
        <taxon>Ruficoccus</taxon>
    </lineage>
</organism>
<evidence type="ECO:0000256" key="2">
    <source>
        <dbReference type="ARBA" id="ARBA00022723"/>
    </source>
</evidence>
<evidence type="ECO:0000313" key="8">
    <source>
        <dbReference type="EMBL" id="MBC2595143.1"/>
    </source>
</evidence>
<dbReference type="SUPFAM" id="SSF47781">
    <property type="entry name" value="RuvA domain 2-like"/>
    <property type="match status" value="1"/>
</dbReference>
<protein>
    <submittedName>
        <fullName evidence="8">DNA repair protein RadC</fullName>
    </submittedName>
</protein>
<dbReference type="PROSITE" id="PS50249">
    <property type="entry name" value="MPN"/>
    <property type="match status" value="1"/>
</dbReference>
<evidence type="ECO:0000259" key="7">
    <source>
        <dbReference type="PROSITE" id="PS50249"/>
    </source>
</evidence>
<evidence type="ECO:0000256" key="6">
    <source>
        <dbReference type="RuleBase" id="RU003797"/>
    </source>
</evidence>
<dbReference type="GO" id="GO:0008237">
    <property type="term" value="F:metallopeptidase activity"/>
    <property type="evidence" value="ECO:0007669"/>
    <property type="project" value="UniProtKB-KW"/>
</dbReference>
<evidence type="ECO:0000256" key="4">
    <source>
        <dbReference type="ARBA" id="ARBA00022833"/>
    </source>
</evidence>
<dbReference type="PANTHER" id="PTHR30471:SF3">
    <property type="entry name" value="UPF0758 PROTEIN YEES-RELATED"/>
    <property type="match status" value="1"/>
</dbReference>
<dbReference type="Gene3D" id="1.10.150.20">
    <property type="entry name" value="5' to 3' exonuclease, C-terminal subdomain"/>
    <property type="match status" value="1"/>
</dbReference>
<dbReference type="NCBIfam" id="TIGR00608">
    <property type="entry name" value="radc"/>
    <property type="match status" value="1"/>
</dbReference>
<dbReference type="Gene3D" id="3.40.140.10">
    <property type="entry name" value="Cytidine Deaminase, domain 2"/>
    <property type="match status" value="1"/>
</dbReference>
<evidence type="ECO:0000256" key="5">
    <source>
        <dbReference type="ARBA" id="ARBA00023049"/>
    </source>
</evidence>
<dbReference type="Pfam" id="PF20582">
    <property type="entry name" value="UPF0758_N"/>
    <property type="match status" value="1"/>
</dbReference>
<keyword evidence="4" id="KW-0862">Zinc</keyword>
<proteinExistence type="inferred from homology"/>
<evidence type="ECO:0000313" key="9">
    <source>
        <dbReference type="Proteomes" id="UP000546464"/>
    </source>
</evidence>
<dbReference type="Proteomes" id="UP000546464">
    <property type="component" value="Unassembled WGS sequence"/>
</dbReference>
<dbReference type="CDD" id="cd08071">
    <property type="entry name" value="MPN_DUF2466"/>
    <property type="match status" value="1"/>
</dbReference>
<keyword evidence="1" id="KW-0645">Protease</keyword>
<sequence length="262" mass="29111">MDENLDLSGAKGKPGRVVSVDLRGGVGLSAFHMNTPTPGEGHRARLRQRFLKSGFDGFADHEIVEVLLTLCIPRRDVKAPAKALLRRFGSLRGILDAPPEELREVEGIGEVAPVALRIIRESATLYLRQRTESRSLLDGVDELIDFWRARLGGLRHEVFEVAYLDKRYQLLPDGVQRLEEGVADRTTVYPRKVMQAALARHAVFIVVAHNHPSGQLKASSEDLHLTRKLVEAADAVGLKLLDHIIVTPDDALSFLDQKLLKL</sequence>
<dbReference type="AlphaFoldDB" id="A0A842HF41"/>
<keyword evidence="5" id="KW-0482">Metalloprotease</keyword>
<keyword evidence="9" id="KW-1185">Reference proteome</keyword>
<dbReference type="InterPro" id="IPR001405">
    <property type="entry name" value="UPF0758"/>
</dbReference>
<evidence type="ECO:0000256" key="1">
    <source>
        <dbReference type="ARBA" id="ARBA00022670"/>
    </source>
</evidence>
<dbReference type="Pfam" id="PF04002">
    <property type="entry name" value="RadC"/>
    <property type="match status" value="1"/>
</dbReference>
<comment type="similarity">
    <text evidence="6">Belongs to the UPF0758 family.</text>
</comment>
<dbReference type="PANTHER" id="PTHR30471">
    <property type="entry name" value="DNA REPAIR PROTEIN RADC"/>
    <property type="match status" value="1"/>
</dbReference>